<organism evidence="2 3">
    <name type="scientific">Parnassius apollo</name>
    <name type="common">Apollo butterfly</name>
    <name type="synonym">Papilio apollo</name>
    <dbReference type="NCBI Taxonomy" id="110799"/>
    <lineage>
        <taxon>Eukaryota</taxon>
        <taxon>Metazoa</taxon>
        <taxon>Ecdysozoa</taxon>
        <taxon>Arthropoda</taxon>
        <taxon>Hexapoda</taxon>
        <taxon>Insecta</taxon>
        <taxon>Pterygota</taxon>
        <taxon>Neoptera</taxon>
        <taxon>Endopterygota</taxon>
        <taxon>Lepidoptera</taxon>
        <taxon>Glossata</taxon>
        <taxon>Ditrysia</taxon>
        <taxon>Papilionoidea</taxon>
        <taxon>Papilionidae</taxon>
        <taxon>Parnassiinae</taxon>
        <taxon>Parnassini</taxon>
        <taxon>Parnassius</taxon>
        <taxon>Parnassius</taxon>
    </lineage>
</organism>
<dbReference type="EMBL" id="CAJQZP010001297">
    <property type="protein sequence ID" value="CAG5037014.1"/>
    <property type="molecule type" value="Genomic_DNA"/>
</dbReference>
<dbReference type="InterPro" id="IPR029526">
    <property type="entry name" value="PGBD"/>
</dbReference>
<sequence length="160" mass="19146">MIYHDRKPVALISTYHNTEQVMVKSKSNLSCQWKPKLAIDYNKYMGSVDRKDRMIPYLLERKSCFKWYLKLFKRLLDVSILNARIHREKSSNESKDHLVFRLELVTEVIDKHITQVPRLRLRRVEVNSIPRRVDLPARRLTDSLHWPASYEHSSKSNRTK</sequence>
<keyword evidence="3" id="KW-1185">Reference proteome</keyword>
<accession>A0A8S3XUY2</accession>
<feature type="domain" description="PiggyBac transposable element-derived protein" evidence="1">
    <location>
        <begin position="4"/>
        <end position="83"/>
    </location>
</feature>
<dbReference type="OrthoDB" id="75807at2759"/>
<dbReference type="PANTHER" id="PTHR46599:SF3">
    <property type="entry name" value="PIGGYBAC TRANSPOSABLE ELEMENT-DERIVED PROTEIN 4"/>
    <property type="match status" value="1"/>
</dbReference>
<dbReference type="Pfam" id="PF13843">
    <property type="entry name" value="DDE_Tnp_1_7"/>
    <property type="match status" value="1"/>
</dbReference>
<reference evidence="2" key="1">
    <citation type="submission" date="2021-04" db="EMBL/GenBank/DDBJ databases">
        <authorList>
            <person name="Tunstrom K."/>
        </authorList>
    </citation>
    <scope>NUCLEOTIDE SEQUENCE</scope>
</reference>
<name>A0A8S3XUY2_PARAO</name>
<evidence type="ECO:0000259" key="1">
    <source>
        <dbReference type="Pfam" id="PF13843"/>
    </source>
</evidence>
<proteinExistence type="predicted"/>
<evidence type="ECO:0000313" key="3">
    <source>
        <dbReference type="Proteomes" id="UP000691718"/>
    </source>
</evidence>
<dbReference type="AlphaFoldDB" id="A0A8S3XUY2"/>
<comment type="caution">
    <text evidence="2">The sequence shown here is derived from an EMBL/GenBank/DDBJ whole genome shotgun (WGS) entry which is preliminary data.</text>
</comment>
<evidence type="ECO:0000313" key="2">
    <source>
        <dbReference type="EMBL" id="CAG5037014.1"/>
    </source>
</evidence>
<protein>
    <submittedName>
        <fullName evidence="2">(apollo) hypothetical protein</fullName>
    </submittedName>
</protein>
<dbReference type="Proteomes" id="UP000691718">
    <property type="component" value="Unassembled WGS sequence"/>
</dbReference>
<gene>
    <name evidence="2" type="ORF">PAPOLLO_LOCUS20986</name>
</gene>
<dbReference type="PANTHER" id="PTHR46599">
    <property type="entry name" value="PIGGYBAC TRANSPOSABLE ELEMENT-DERIVED PROTEIN 4"/>
    <property type="match status" value="1"/>
</dbReference>